<keyword evidence="6" id="KW-0631">Potassium channel</keyword>
<feature type="transmembrane region" description="Helical" evidence="13">
    <location>
        <begin position="35"/>
        <end position="55"/>
    </location>
</feature>
<reference evidence="14 15" key="1">
    <citation type="submission" date="2018-08" db="EMBL/GenBank/DDBJ databases">
        <title>Sphingobium sp. EO9.</title>
        <authorList>
            <person name="Park Y."/>
            <person name="Kim K.H."/>
            <person name="Jeon C.O."/>
        </authorList>
    </citation>
    <scope>NUCLEOTIDE SEQUENCE [LARGE SCALE GENOMIC DNA]</scope>
    <source>
        <strain evidence="14 15">EO9</strain>
    </source>
</reference>
<evidence type="ECO:0000256" key="9">
    <source>
        <dbReference type="ARBA" id="ARBA00023065"/>
    </source>
</evidence>
<evidence type="ECO:0000256" key="3">
    <source>
        <dbReference type="ARBA" id="ARBA00022448"/>
    </source>
</evidence>
<evidence type="ECO:0000256" key="4">
    <source>
        <dbReference type="ARBA" id="ARBA00022538"/>
    </source>
</evidence>
<name>A0A418YG34_9SPHN</name>
<feature type="transmembrane region" description="Helical" evidence="13">
    <location>
        <begin position="99"/>
        <end position="119"/>
    </location>
</feature>
<dbReference type="OrthoDB" id="7626281at2"/>
<evidence type="ECO:0000313" key="14">
    <source>
        <dbReference type="EMBL" id="RJG48622.1"/>
    </source>
</evidence>
<keyword evidence="10 13" id="KW-0472">Membrane</keyword>
<evidence type="ECO:0000256" key="1">
    <source>
        <dbReference type="ARBA" id="ARBA00004141"/>
    </source>
</evidence>
<comment type="similarity">
    <text evidence="2">Belongs to the TMEM175 family.</text>
</comment>
<dbReference type="EMBL" id="QVRA01000084">
    <property type="protein sequence ID" value="RJG48622.1"/>
    <property type="molecule type" value="Genomic_DNA"/>
</dbReference>
<accession>A0A418YG34</accession>
<evidence type="ECO:0000313" key="15">
    <source>
        <dbReference type="Proteomes" id="UP000283469"/>
    </source>
</evidence>
<keyword evidence="8 13" id="KW-1133">Transmembrane helix</keyword>
<dbReference type="AlphaFoldDB" id="A0A418YG34"/>
<evidence type="ECO:0000256" key="2">
    <source>
        <dbReference type="ARBA" id="ARBA00006920"/>
    </source>
</evidence>
<proteinExistence type="inferred from homology"/>
<dbReference type="GO" id="GO:0005267">
    <property type="term" value="F:potassium channel activity"/>
    <property type="evidence" value="ECO:0007669"/>
    <property type="project" value="UniProtKB-KW"/>
</dbReference>
<evidence type="ECO:0000256" key="5">
    <source>
        <dbReference type="ARBA" id="ARBA00022692"/>
    </source>
</evidence>
<evidence type="ECO:0000256" key="11">
    <source>
        <dbReference type="ARBA" id="ARBA00023303"/>
    </source>
</evidence>
<dbReference type="Pfam" id="PF06736">
    <property type="entry name" value="TMEM175"/>
    <property type="match status" value="1"/>
</dbReference>
<keyword evidence="7" id="KW-0630">Potassium</keyword>
<dbReference type="InterPro" id="IPR010617">
    <property type="entry name" value="TMEM175-like"/>
</dbReference>
<protein>
    <submittedName>
        <fullName evidence="14">DUF1211 domain-containing protein</fullName>
    </submittedName>
</protein>
<evidence type="ECO:0000256" key="13">
    <source>
        <dbReference type="SAM" id="Phobius"/>
    </source>
</evidence>
<evidence type="ECO:0000256" key="7">
    <source>
        <dbReference type="ARBA" id="ARBA00022958"/>
    </source>
</evidence>
<feature type="transmembrane region" description="Helical" evidence="13">
    <location>
        <begin position="150"/>
        <end position="179"/>
    </location>
</feature>
<evidence type="ECO:0000256" key="6">
    <source>
        <dbReference type="ARBA" id="ARBA00022826"/>
    </source>
</evidence>
<feature type="transmembrane region" description="Helical" evidence="13">
    <location>
        <begin position="75"/>
        <end position="92"/>
    </location>
</feature>
<keyword evidence="15" id="KW-1185">Reference proteome</keyword>
<keyword evidence="5 13" id="KW-0812">Transmembrane</keyword>
<keyword evidence="9" id="KW-0406">Ion transport</keyword>
<gene>
    <name evidence="14" type="ORF">D0Z70_24420</name>
</gene>
<keyword evidence="3" id="KW-0813">Transport</keyword>
<comment type="caution">
    <text evidence="14">The sequence shown here is derived from an EMBL/GenBank/DDBJ whole genome shotgun (WGS) entry which is preliminary data.</text>
</comment>
<comment type="catalytic activity">
    <reaction evidence="12">
        <text>K(+)(in) = K(+)(out)</text>
        <dbReference type="Rhea" id="RHEA:29463"/>
        <dbReference type="ChEBI" id="CHEBI:29103"/>
    </reaction>
</comment>
<dbReference type="GO" id="GO:0016020">
    <property type="term" value="C:membrane"/>
    <property type="evidence" value="ECO:0007669"/>
    <property type="project" value="UniProtKB-SubCell"/>
</dbReference>
<evidence type="ECO:0000256" key="12">
    <source>
        <dbReference type="ARBA" id="ARBA00034430"/>
    </source>
</evidence>
<keyword evidence="4" id="KW-0633">Potassium transport</keyword>
<comment type="subcellular location">
    <subcellularLocation>
        <location evidence="1">Membrane</location>
        <topology evidence="1">Multi-pass membrane protein</topology>
    </subcellularLocation>
</comment>
<keyword evidence="11" id="KW-0407">Ion channel</keyword>
<evidence type="ECO:0000256" key="8">
    <source>
        <dbReference type="ARBA" id="ARBA00022989"/>
    </source>
</evidence>
<dbReference type="Proteomes" id="UP000283469">
    <property type="component" value="Unassembled WGS sequence"/>
</dbReference>
<sequence length="191" mass="20764">MSSGRLEAFTDGVVAIIITIMVLELKVPRDGSLAALSDSLPILLAYILSFINVGLYWNNHHHLLHATDRIDGKVLWANLFLLFWLSLVPFVIRWLDASGFSAMATASYGVVLAMAAIGYELTERAIIACNGTQSALARAVGSDRKGKITLALYAVAVPAAFFARPVAIALYIIVLLPWLAPDRRIERALGD</sequence>
<evidence type="ECO:0000256" key="10">
    <source>
        <dbReference type="ARBA" id="ARBA00023136"/>
    </source>
</evidence>
<dbReference type="GO" id="GO:0015252">
    <property type="term" value="F:proton channel activity"/>
    <property type="evidence" value="ECO:0007669"/>
    <property type="project" value="InterPro"/>
</dbReference>
<feature type="transmembrane region" description="Helical" evidence="13">
    <location>
        <begin position="6"/>
        <end position="23"/>
    </location>
</feature>
<organism evidence="14 15">
    <name type="scientific">Sphingobium terrigena</name>
    <dbReference type="NCBI Taxonomy" id="2304063"/>
    <lineage>
        <taxon>Bacteria</taxon>
        <taxon>Pseudomonadati</taxon>
        <taxon>Pseudomonadota</taxon>
        <taxon>Alphaproteobacteria</taxon>
        <taxon>Sphingomonadales</taxon>
        <taxon>Sphingomonadaceae</taxon>
        <taxon>Sphingobium</taxon>
    </lineage>
</organism>